<reference evidence="2" key="1">
    <citation type="submission" date="2020-12" db="EMBL/GenBank/DDBJ databases">
        <title>Oil enriched cultivation method for isolating marine PHA-producing bacteria.</title>
        <authorList>
            <person name="Zheng W."/>
            <person name="Yu S."/>
            <person name="Huang Y."/>
        </authorList>
    </citation>
    <scope>NUCLEOTIDE SEQUENCE</scope>
    <source>
        <strain evidence="2">SY-2-3</strain>
    </source>
</reference>
<comment type="caution">
    <text evidence="2">The sequence shown here is derived from an EMBL/GenBank/DDBJ whole genome shotgun (WGS) entry which is preliminary data.</text>
</comment>
<evidence type="ECO:0000313" key="3">
    <source>
        <dbReference type="Proteomes" id="UP000664405"/>
    </source>
</evidence>
<sequence length="133" mass="14462">MNAPSASDPSDLVSGPCNRIVIYCRDVEAMVSFYSTYFGYQVVARPQDRITELRRADGGLVLMLHPASKGQKEGQALIKLVFDVRDVVAFRAHLLAAGLTVGPVHEADNYQFANLKDPAKNSVSISSRAFCTG</sequence>
<feature type="domain" description="VOC" evidence="1">
    <location>
        <begin position="16"/>
        <end position="128"/>
    </location>
</feature>
<dbReference type="AlphaFoldDB" id="A0A8I1SIW1"/>
<dbReference type="Gene3D" id="3.10.180.10">
    <property type="entry name" value="2,3-Dihydroxybiphenyl 1,2-Dioxygenase, domain 1"/>
    <property type="match status" value="1"/>
</dbReference>
<protein>
    <submittedName>
        <fullName evidence="2">VOC family protein</fullName>
    </submittedName>
</protein>
<dbReference type="InterPro" id="IPR037523">
    <property type="entry name" value="VOC_core"/>
</dbReference>
<proteinExistence type="predicted"/>
<gene>
    <name evidence="2" type="ORF">JF547_14745</name>
</gene>
<dbReference type="PROSITE" id="PS51819">
    <property type="entry name" value="VOC"/>
    <property type="match status" value="1"/>
</dbReference>
<dbReference type="EMBL" id="JAEKJW010000003">
    <property type="protein sequence ID" value="MBN8197722.1"/>
    <property type="molecule type" value="Genomic_DNA"/>
</dbReference>
<dbReference type="InterPro" id="IPR004360">
    <property type="entry name" value="Glyas_Fos-R_dOase_dom"/>
</dbReference>
<accession>A0A8I1SIW1</accession>
<dbReference type="Pfam" id="PF00903">
    <property type="entry name" value="Glyoxalase"/>
    <property type="match status" value="1"/>
</dbReference>
<evidence type="ECO:0000259" key="1">
    <source>
        <dbReference type="PROSITE" id="PS51819"/>
    </source>
</evidence>
<dbReference type="InterPro" id="IPR029068">
    <property type="entry name" value="Glyas_Bleomycin-R_OHBP_Dase"/>
</dbReference>
<dbReference type="CDD" id="cd06587">
    <property type="entry name" value="VOC"/>
    <property type="match status" value="1"/>
</dbReference>
<evidence type="ECO:0000313" key="2">
    <source>
        <dbReference type="EMBL" id="MBN8197722.1"/>
    </source>
</evidence>
<name>A0A8I1SIW1_9PROT</name>
<dbReference type="SUPFAM" id="SSF54593">
    <property type="entry name" value="Glyoxalase/Bleomycin resistance protein/Dihydroxybiphenyl dioxygenase"/>
    <property type="match status" value="1"/>
</dbReference>
<dbReference type="Proteomes" id="UP000664405">
    <property type="component" value="Unassembled WGS sequence"/>
</dbReference>
<organism evidence="2 3">
    <name type="scientific">Thalassospira povalilytica</name>
    <dbReference type="NCBI Taxonomy" id="732237"/>
    <lineage>
        <taxon>Bacteria</taxon>
        <taxon>Pseudomonadati</taxon>
        <taxon>Pseudomonadota</taxon>
        <taxon>Alphaproteobacteria</taxon>
        <taxon>Rhodospirillales</taxon>
        <taxon>Thalassospiraceae</taxon>
        <taxon>Thalassospira</taxon>
    </lineage>
</organism>
<dbReference type="RefSeq" id="WP_206927855.1">
    <property type="nucleotide sequence ID" value="NZ_JAEKJW010000003.1"/>
</dbReference>